<dbReference type="AlphaFoldDB" id="A0A9D4YQB6"/>
<reference evidence="2" key="1">
    <citation type="journal article" date="2020" name="Cell">
        <title>Large-Scale Comparative Analyses of Tick Genomes Elucidate Their Genetic Diversity and Vector Capacities.</title>
        <authorList>
            <consortium name="Tick Genome and Microbiome Consortium (TIGMIC)"/>
            <person name="Jia N."/>
            <person name="Wang J."/>
            <person name="Shi W."/>
            <person name="Du L."/>
            <person name="Sun Y."/>
            <person name="Zhan W."/>
            <person name="Jiang J.F."/>
            <person name="Wang Q."/>
            <person name="Zhang B."/>
            <person name="Ji P."/>
            <person name="Bell-Sakyi L."/>
            <person name="Cui X.M."/>
            <person name="Yuan T.T."/>
            <person name="Jiang B.G."/>
            <person name="Yang W.F."/>
            <person name="Lam T.T."/>
            <person name="Chang Q.C."/>
            <person name="Ding S.J."/>
            <person name="Wang X.J."/>
            <person name="Zhu J.G."/>
            <person name="Ruan X.D."/>
            <person name="Zhao L."/>
            <person name="Wei J.T."/>
            <person name="Ye R.Z."/>
            <person name="Que T.C."/>
            <person name="Du C.H."/>
            <person name="Zhou Y.H."/>
            <person name="Cheng J.X."/>
            <person name="Dai P.F."/>
            <person name="Guo W.B."/>
            <person name="Han X.H."/>
            <person name="Huang E.J."/>
            <person name="Li L.F."/>
            <person name="Wei W."/>
            <person name="Gao Y.C."/>
            <person name="Liu J.Z."/>
            <person name="Shao H.Z."/>
            <person name="Wang X."/>
            <person name="Wang C.C."/>
            <person name="Yang T.C."/>
            <person name="Huo Q.B."/>
            <person name="Li W."/>
            <person name="Chen H.Y."/>
            <person name="Chen S.E."/>
            <person name="Zhou L.G."/>
            <person name="Ni X.B."/>
            <person name="Tian J.H."/>
            <person name="Sheng Y."/>
            <person name="Liu T."/>
            <person name="Pan Y.S."/>
            <person name="Xia L.Y."/>
            <person name="Li J."/>
            <person name="Zhao F."/>
            <person name="Cao W.C."/>
        </authorList>
    </citation>
    <scope>NUCLEOTIDE SEQUENCE</scope>
    <source>
        <strain evidence="2">Rsan-2018</strain>
    </source>
</reference>
<evidence type="ECO:0000313" key="2">
    <source>
        <dbReference type="EMBL" id="KAH7984013.1"/>
    </source>
</evidence>
<accession>A0A9D4YQB6</accession>
<evidence type="ECO:0000256" key="1">
    <source>
        <dbReference type="SAM" id="MobiDB-lite"/>
    </source>
</evidence>
<keyword evidence="3" id="KW-1185">Reference proteome</keyword>
<sequence length="150" mass="16614">MMKKIVVIIPPGKKNARAYSKINTIALGMATFEVSAFRAGPNNTRGVSDQKLCLDHRLVNEAQSLHPTLRTPVLASAYAAHAGTSGARTGPAHQKALLDNDRHRFRSRVLLSLLETVKWQGNQRCWPLSVRPDGQRHNGARCEQGAQKRR</sequence>
<reference evidence="2" key="2">
    <citation type="submission" date="2021-09" db="EMBL/GenBank/DDBJ databases">
        <authorList>
            <person name="Jia N."/>
            <person name="Wang J."/>
            <person name="Shi W."/>
            <person name="Du L."/>
            <person name="Sun Y."/>
            <person name="Zhan W."/>
            <person name="Jiang J."/>
            <person name="Wang Q."/>
            <person name="Zhang B."/>
            <person name="Ji P."/>
            <person name="Sakyi L.B."/>
            <person name="Cui X."/>
            <person name="Yuan T."/>
            <person name="Jiang B."/>
            <person name="Yang W."/>
            <person name="Lam T.T.-Y."/>
            <person name="Chang Q."/>
            <person name="Ding S."/>
            <person name="Wang X."/>
            <person name="Zhu J."/>
            <person name="Ruan X."/>
            <person name="Zhao L."/>
            <person name="Wei J."/>
            <person name="Que T."/>
            <person name="Du C."/>
            <person name="Cheng J."/>
            <person name="Dai P."/>
            <person name="Han X."/>
            <person name="Huang E."/>
            <person name="Gao Y."/>
            <person name="Liu J."/>
            <person name="Shao H."/>
            <person name="Ye R."/>
            <person name="Li L."/>
            <person name="Wei W."/>
            <person name="Wang X."/>
            <person name="Wang C."/>
            <person name="Huo Q."/>
            <person name="Li W."/>
            <person name="Guo W."/>
            <person name="Chen H."/>
            <person name="Chen S."/>
            <person name="Zhou L."/>
            <person name="Zhou L."/>
            <person name="Ni X."/>
            <person name="Tian J."/>
            <person name="Zhou Y."/>
            <person name="Sheng Y."/>
            <person name="Liu T."/>
            <person name="Pan Y."/>
            <person name="Xia L."/>
            <person name="Li J."/>
            <person name="Zhao F."/>
            <person name="Cao W."/>
        </authorList>
    </citation>
    <scope>NUCLEOTIDE SEQUENCE</scope>
    <source>
        <strain evidence="2">Rsan-2018</strain>
        <tissue evidence="2">Larvae</tissue>
    </source>
</reference>
<comment type="caution">
    <text evidence="2">The sequence shown here is derived from an EMBL/GenBank/DDBJ whole genome shotgun (WGS) entry which is preliminary data.</text>
</comment>
<gene>
    <name evidence="2" type="ORF">HPB52_016187</name>
</gene>
<feature type="region of interest" description="Disordered" evidence="1">
    <location>
        <begin position="129"/>
        <end position="150"/>
    </location>
</feature>
<dbReference type="Proteomes" id="UP000821837">
    <property type="component" value="Chromosome 1"/>
</dbReference>
<dbReference type="EMBL" id="JABSTV010001245">
    <property type="protein sequence ID" value="KAH7984013.1"/>
    <property type="molecule type" value="Genomic_DNA"/>
</dbReference>
<name>A0A9D4YQB6_RHISA</name>
<organism evidence="2 3">
    <name type="scientific">Rhipicephalus sanguineus</name>
    <name type="common">Brown dog tick</name>
    <name type="synonym">Ixodes sanguineus</name>
    <dbReference type="NCBI Taxonomy" id="34632"/>
    <lineage>
        <taxon>Eukaryota</taxon>
        <taxon>Metazoa</taxon>
        <taxon>Ecdysozoa</taxon>
        <taxon>Arthropoda</taxon>
        <taxon>Chelicerata</taxon>
        <taxon>Arachnida</taxon>
        <taxon>Acari</taxon>
        <taxon>Parasitiformes</taxon>
        <taxon>Ixodida</taxon>
        <taxon>Ixodoidea</taxon>
        <taxon>Ixodidae</taxon>
        <taxon>Rhipicephalinae</taxon>
        <taxon>Rhipicephalus</taxon>
        <taxon>Rhipicephalus</taxon>
    </lineage>
</organism>
<proteinExistence type="predicted"/>
<evidence type="ECO:0000313" key="3">
    <source>
        <dbReference type="Proteomes" id="UP000821837"/>
    </source>
</evidence>
<protein>
    <submittedName>
        <fullName evidence="2">Uncharacterized protein</fullName>
    </submittedName>
</protein>